<evidence type="ECO:0000313" key="4">
    <source>
        <dbReference type="Proteomes" id="UP000886786"/>
    </source>
</evidence>
<feature type="compositionally biased region" description="Basic and acidic residues" evidence="1">
    <location>
        <begin position="41"/>
        <end position="64"/>
    </location>
</feature>
<reference evidence="3" key="1">
    <citation type="submission" date="2020-10" db="EMBL/GenBank/DDBJ databases">
        <authorList>
            <person name="Gilroy R."/>
        </authorList>
    </citation>
    <scope>NUCLEOTIDE SEQUENCE</scope>
    <source>
        <strain evidence="3">CHK147-3167</strain>
    </source>
</reference>
<dbReference type="Proteomes" id="UP000886786">
    <property type="component" value="Unassembled WGS sequence"/>
</dbReference>
<feature type="compositionally biased region" description="Basic and acidic residues" evidence="1">
    <location>
        <begin position="147"/>
        <end position="159"/>
    </location>
</feature>
<keyword evidence="2" id="KW-0812">Transmembrane</keyword>
<evidence type="ECO:0000313" key="3">
    <source>
        <dbReference type="EMBL" id="HIQ90877.1"/>
    </source>
</evidence>
<feature type="region of interest" description="Disordered" evidence="1">
    <location>
        <begin position="125"/>
        <end position="162"/>
    </location>
</feature>
<proteinExistence type="predicted"/>
<accession>A0A9D0ZRL2</accession>
<evidence type="ECO:0000256" key="1">
    <source>
        <dbReference type="SAM" id="MobiDB-lite"/>
    </source>
</evidence>
<organism evidence="3 4">
    <name type="scientific">Candidatus Coprosoma intestinipullorum</name>
    <dbReference type="NCBI Taxonomy" id="2840752"/>
    <lineage>
        <taxon>Bacteria</taxon>
        <taxon>Bacillati</taxon>
        <taxon>Bacillota</taxon>
        <taxon>Bacillota incertae sedis</taxon>
        <taxon>Candidatus Coprosoma</taxon>
    </lineage>
</organism>
<dbReference type="AlphaFoldDB" id="A0A9D0ZRL2"/>
<gene>
    <name evidence="3" type="ORF">IAB27_04560</name>
</gene>
<name>A0A9D0ZRL2_9FIRM</name>
<keyword evidence="2" id="KW-0472">Membrane</keyword>
<feature type="region of interest" description="Disordered" evidence="1">
    <location>
        <begin position="40"/>
        <end position="64"/>
    </location>
</feature>
<sequence length="208" mass="24650">MYVLFEIADRDLIIIGIIFVLICLIAFFLFRMQVNKHRPKPLADNERYDTEEVSKEEMPKELTEEQIKAKEELERVYNQMNADLQASEPSREEIDDFEREQEENAIISYKELMRQAEKLKAQATKEEAKDSISSQLRIEDVLEDEEKNTPKESPHRFKNSDIISPIYGIQSDKKTMTINHENKVKDTQEEQEEMNEFLNSLKEFRKNL</sequence>
<comment type="caution">
    <text evidence="3">The sequence shown here is derived from an EMBL/GenBank/DDBJ whole genome shotgun (WGS) entry which is preliminary data.</text>
</comment>
<keyword evidence="2" id="KW-1133">Transmembrane helix</keyword>
<dbReference type="EMBL" id="DVFV01000084">
    <property type="protein sequence ID" value="HIQ90877.1"/>
    <property type="molecule type" value="Genomic_DNA"/>
</dbReference>
<feature type="transmembrane region" description="Helical" evidence="2">
    <location>
        <begin position="12"/>
        <end position="30"/>
    </location>
</feature>
<protein>
    <submittedName>
        <fullName evidence="3">Uncharacterized protein</fullName>
    </submittedName>
</protein>
<reference evidence="3" key="2">
    <citation type="journal article" date="2021" name="PeerJ">
        <title>Extensive microbial diversity within the chicken gut microbiome revealed by metagenomics and culture.</title>
        <authorList>
            <person name="Gilroy R."/>
            <person name="Ravi A."/>
            <person name="Getino M."/>
            <person name="Pursley I."/>
            <person name="Horton D.L."/>
            <person name="Alikhan N.F."/>
            <person name="Baker D."/>
            <person name="Gharbi K."/>
            <person name="Hall N."/>
            <person name="Watson M."/>
            <person name="Adriaenssens E.M."/>
            <person name="Foster-Nyarko E."/>
            <person name="Jarju S."/>
            <person name="Secka A."/>
            <person name="Antonio M."/>
            <person name="Oren A."/>
            <person name="Chaudhuri R.R."/>
            <person name="La Ragione R."/>
            <person name="Hildebrand F."/>
            <person name="Pallen M.J."/>
        </authorList>
    </citation>
    <scope>NUCLEOTIDE SEQUENCE</scope>
    <source>
        <strain evidence="3">CHK147-3167</strain>
    </source>
</reference>
<evidence type="ECO:0000256" key="2">
    <source>
        <dbReference type="SAM" id="Phobius"/>
    </source>
</evidence>